<evidence type="ECO:0000256" key="5">
    <source>
        <dbReference type="SAM" id="SignalP"/>
    </source>
</evidence>
<dbReference type="EMBL" id="JAVXUO010002458">
    <property type="protein sequence ID" value="KAK2973065.1"/>
    <property type="molecule type" value="Genomic_DNA"/>
</dbReference>
<dbReference type="InterPro" id="IPR001360">
    <property type="entry name" value="Glyco_hydro_1"/>
</dbReference>
<dbReference type="PANTHER" id="PTHR10353:SF137">
    <property type="entry name" value="MYROSINASE 3-RELATED"/>
    <property type="match status" value="1"/>
</dbReference>
<dbReference type="PANTHER" id="PTHR10353">
    <property type="entry name" value="GLYCOSYL HYDROLASE"/>
    <property type="match status" value="1"/>
</dbReference>
<sequence length="468" mass="53171">MALSLGLFLFVFVNQATALSPSFGIGTLNRTSFPQGFLFGTASSSYQVLPLKEVEGQAYGTLLHTNIQIPLVFLGKLSVEAKYGAIEMSSVFKKQINKMVSHEGFEIMWVRDPGTTGFLKALNLISFPSFQDADHVNCRDDFRDFVDICFTEFGDRVKHWITINEPRTYSYVGYAVGWFAPGRCSAWQQQNCTGGDSSIEPYLVGHNLLLAHAAAAKLYKEKYQASQKGKVGITNICHWMVPFSHAKHHRRAAQRSLDFMFMDPITKGDYPHSMRSLLGDRLPRFSKQQSKFLKGSFDFIGLNYYTAYYVADAPNSNTNKSCTTDSLARLLSERNGIPIGPKAASSWLNVYPRGIRDLLLYIKEKYNNPLIYITENGVDEVNNDTLTLKEALADDMRVEYHHHHLSFLSQAIKDGANVRGYFAWSLMDNFEWFAGYTVRFGIIYIDYKNGLKRHQKLSAKWFKNFLNI</sequence>
<keyword evidence="2" id="KW-0378">Hydrolase</keyword>
<feature type="chain" id="PRO_5041711209" description="Beta-glucosidase" evidence="5">
    <location>
        <begin position="19"/>
        <end position="468"/>
    </location>
</feature>
<keyword evidence="5" id="KW-0732">Signal</keyword>
<comment type="similarity">
    <text evidence="1 4">Belongs to the glycosyl hydrolase 1 family.</text>
</comment>
<evidence type="ECO:0000256" key="2">
    <source>
        <dbReference type="ARBA" id="ARBA00022801"/>
    </source>
</evidence>
<dbReference type="Gene3D" id="3.20.20.80">
    <property type="entry name" value="Glycosidases"/>
    <property type="match status" value="1"/>
</dbReference>
<dbReference type="PRINTS" id="PR00131">
    <property type="entry name" value="GLHYDRLASE1"/>
</dbReference>
<comment type="caution">
    <text evidence="6">The sequence shown here is derived from an EMBL/GenBank/DDBJ whole genome shotgun (WGS) entry which is preliminary data.</text>
</comment>
<evidence type="ECO:0000256" key="3">
    <source>
        <dbReference type="ARBA" id="ARBA00023295"/>
    </source>
</evidence>
<name>A0AA88U6X3_9ASTE</name>
<dbReference type="InterPro" id="IPR017853">
    <property type="entry name" value="GH"/>
</dbReference>
<feature type="signal peptide" evidence="5">
    <location>
        <begin position="1"/>
        <end position="18"/>
    </location>
</feature>
<protein>
    <recommendedName>
        <fullName evidence="8">Beta-glucosidase</fullName>
    </recommendedName>
</protein>
<reference evidence="6" key="1">
    <citation type="submission" date="2022-12" db="EMBL/GenBank/DDBJ databases">
        <title>Draft genome assemblies for two species of Escallonia (Escalloniales).</title>
        <authorList>
            <person name="Chanderbali A."/>
            <person name="Dervinis C."/>
            <person name="Anghel I."/>
            <person name="Soltis D."/>
            <person name="Soltis P."/>
            <person name="Zapata F."/>
        </authorList>
    </citation>
    <scope>NUCLEOTIDE SEQUENCE</scope>
    <source>
        <strain evidence="6">UCBG92.1500</strain>
        <tissue evidence="6">Leaf</tissue>
    </source>
</reference>
<dbReference type="Pfam" id="PF00232">
    <property type="entry name" value="Glyco_hydro_1"/>
    <property type="match status" value="1"/>
</dbReference>
<gene>
    <name evidence="6" type="ORF">RJ640_002632</name>
</gene>
<evidence type="ECO:0000256" key="1">
    <source>
        <dbReference type="ARBA" id="ARBA00010838"/>
    </source>
</evidence>
<organism evidence="6 7">
    <name type="scientific">Escallonia rubra</name>
    <dbReference type="NCBI Taxonomy" id="112253"/>
    <lineage>
        <taxon>Eukaryota</taxon>
        <taxon>Viridiplantae</taxon>
        <taxon>Streptophyta</taxon>
        <taxon>Embryophyta</taxon>
        <taxon>Tracheophyta</taxon>
        <taxon>Spermatophyta</taxon>
        <taxon>Magnoliopsida</taxon>
        <taxon>eudicotyledons</taxon>
        <taxon>Gunneridae</taxon>
        <taxon>Pentapetalae</taxon>
        <taxon>asterids</taxon>
        <taxon>campanulids</taxon>
        <taxon>Escalloniales</taxon>
        <taxon>Escalloniaceae</taxon>
        <taxon>Escallonia</taxon>
    </lineage>
</organism>
<accession>A0AA88U6X3</accession>
<dbReference type="AlphaFoldDB" id="A0AA88U6X3"/>
<evidence type="ECO:0000313" key="6">
    <source>
        <dbReference type="EMBL" id="KAK2973065.1"/>
    </source>
</evidence>
<dbReference type="SUPFAM" id="SSF51445">
    <property type="entry name" value="(Trans)glycosidases"/>
    <property type="match status" value="1"/>
</dbReference>
<keyword evidence="3" id="KW-0326">Glycosidase</keyword>
<dbReference type="Proteomes" id="UP001187471">
    <property type="component" value="Unassembled WGS sequence"/>
</dbReference>
<dbReference type="GO" id="GO:0008422">
    <property type="term" value="F:beta-glucosidase activity"/>
    <property type="evidence" value="ECO:0007669"/>
    <property type="project" value="TreeGrafter"/>
</dbReference>
<proteinExistence type="inferred from homology"/>
<evidence type="ECO:0000256" key="4">
    <source>
        <dbReference type="RuleBase" id="RU003690"/>
    </source>
</evidence>
<keyword evidence="7" id="KW-1185">Reference proteome</keyword>
<evidence type="ECO:0000313" key="7">
    <source>
        <dbReference type="Proteomes" id="UP001187471"/>
    </source>
</evidence>
<evidence type="ECO:0008006" key="8">
    <source>
        <dbReference type="Google" id="ProtNLM"/>
    </source>
</evidence>
<dbReference type="GO" id="GO:0005975">
    <property type="term" value="P:carbohydrate metabolic process"/>
    <property type="evidence" value="ECO:0007669"/>
    <property type="project" value="InterPro"/>
</dbReference>